<keyword evidence="13 16" id="KW-0234">DNA repair</keyword>
<dbReference type="GO" id="GO:0003887">
    <property type="term" value="F:DNA-directed DNA polymerase activity"/>
    <property type="evidence" value="ECO:0007669"/>
    <property type="project" value="UniProtKB-UniRule"/>
</dbReference>
<comment type="function">
    <text evidence="16">In addition to polymerase activity, this DNA polymerase exhibits 3'-5' and 5'-3' exonuclease activity.</text>
</comment>
<comment type="caution">
    <text evidence="20">The sequence shown here is derived from an EMBL/GenBank/DDBJ whole genome shotgun (WGS) entry which is preliminary data.</text>
</comment>
<evidence type="ECO:0000313" key="20">
    <source>
        <dbReference type="EMBL" id="HGY56226.1"/>
    </source>
</evidence>
<dbReference type="SUPFAM" id="SSF56672">
    <property type="entry name" value="DNA/RNA polymerases"/>
    <property type="match status" value="1"/>
</dbReference>
<feature type="domain" description="3'-5' exonuclease" evidence="17">
    <location>
        <begin position="310"/>
        <end position="492"/>
    </location>
</feature>
<dbReference type="CDD" id="cd09859">
    <property type="entry name" value="PIN_53EXO"/>
    <property type="match status" value="1"/>
</dbReference>
<accession>A0A7V4U1E0</accession>
<dbReference type="CDD" id="cd08637">
    <property type="entry name" value="DNA_pol_A_pol_I_C"/>
    <property type="match status" value="1"/>
</dbReference>
<evidence type="ECO:0000256" key="10">
    <source>
        <dbReference type="ARBA" id="ARBA00022839"/>
    </source>
</evidence>
<evidence type="ECO:0000256" key="11">
    <source>
        <dbReference type="ARBA" id="ARBA00022932"/>
    </source>
</evidence>
<feature type="domain" description="DNA-directed DNA polymerase family A palm" evidence="19">
    <location>
        <begin position="665"/>
        <end position="872"/>
    </location>
</feature>
<dbReference type="InterPro" id="IPR036279">
    <property type="entry name" value="5-3_exonuclease_C_sf"/>
</dbReference>
<dbReference type="SUPFAM" id="SSF88723">
    <property type="entry name" value="PIN domain-like"/>
    <property type="match status" value="1"/>
</dbReference>
<dbReference type="Gene3D" id="1.20.1060.10">
    <property type="entry name" value="Taq DNA Polymerase, Chain T, domain 4"/>
    <property type="match status" value="1"/>
</dbReference>
<dbReference type="InterPro" id="IPR018320">
    <property type="entry name" value="DNA_polymerase_1"/>
</dbReference>
<feature type="domain" description="5'-3' exonuclease" evidence="18">
    <location>
        <begin position="3"/>
        <end position="264"/>
    </location>
</feature>
<dbReference type="Gene3D" id="3.30.70.370">
    <property type="match status" value="1"/>
</dbReference>
<dbReference type="CDD" id="cd06139">
    <property type="entry name" value="DNA_polA_I_Ecoli_like_exo"/>
    <property type="match status" value="1"/>
</dbReference>
<dbReference type="PROSITE" id="PS00447">
    <property type="entry name" value="DNA_POLYMERASE_A"/>
    <property type="match status" value="1"/>
</dbReference>
<dbReference type="EMBL" id="DRQG01000105">
    <property type="protein sequence ID" value="HGY56226.1"/>
    <property type="molecule type" value="Genomic_DNA"/>
</dbReference>
<evidence type="ECO:0000256" key="15">
    <source>
        <dbReference type="NCBIfam" id="TIGR00593"/>
    </source>
</evidence>
<comment type="catalytic activity">
    <reaction evidence="14 16">
        <text>DNA(n) + a 2'-deoxyribonucleoside 5'-triphosphate = DNA(n+1) + diphosphate</text>
        <dbReference type="Rhea" id="RHEA:22508"/>
        <dbReference type="Rhea" id="RHEA-COMP:17339"/>
        <dbReference type="Rhea" id="RHEA-COMP:17340"/>
        <dbReference type="ChEBI" id="CHEBI:33019"/>
        <dbReference type="ChEBI" id="CHEBI:61560"/>
        <dbReference type="ChEBI" id="CHEBI:173112"/>
        <dbReference type="EC" id="2.7.7.7"/>
    </reaction>
</comment>
<dbReference type="InterPro" id="IPR043502">
    <property type="entry name" value="DNA/RNA_pol_sf"/>
</dbReference>
<dbReference type="InterPro" id="IPR002298">
    <property type="entry name" value="DNA_polymerase_A"/>
</dbReference>
<dbReference type="InterPro" id="IPR008918">
    <property type="entry name" value="HhH2"/>
</dbReference>
<dbReference type="PANTHER" id="PTHR10133:SF27">
    <property type="entry name" value="DNA POLYMERASE NU"/>
    <property type="match status" value="1"/>
</dbReference>
<dbReference type="InterPro" id="IPR012337">
    <property type="entry name" value="RNaseH-like_sf"/>
</dbReference>
<dbReference type="Pfam" id="PF01367">
    <property type="entry name" value="5_3_exonuc"/>
    <property type="match status" value="1"/>
</dbReference>
<proteinExistence type="inferred from homology"/>
<keyword evidence="12 16" id="KW-0238">DNA-binding</keyword>
<dbReference type="Gene3D" id="3.30.420.10">
    <property type="entry name" value="Ribonuclease H-like superfamily/Ribonuclease H"/>
    <property type="match status" value="1"/>
</dbReference>
<dbReference type="FunFam" id="1.10.150.20:FF:000002">
    <property type="entry name" value="DNA polymerase I"/>
    <property type="match status" value="1"/>
</dbReference>
<dbReference type="GO" id="GO:0008408">
    <property type="term" value="F:3'-5' exonuclease activity"/>
    <property type="evidence" value="ECO:0007669"/>
    <property type="project" value="UniProtKB-UniRule"/>
</dbReference>
<keyword evidence="9 16" id="KW-0378">Hydrolase</keyword>
<organism evidence="20">
    <name type="scientific">Caldithrix abyssi</name>
    <dbReference type="NCBI Taxonomy" id="187145"/>
    <lineage>
        <taxon>Bacteria</taxon>
        <taxon>Pseudomonadati</taxon>
        <taxon>Calditrichota</taxon>
        <taxon>Calditrichia</taxon>
        <taxon>Calditrichales</taxon>
        <taxon>Calditrichaceae</taxon>
        <taxon>Caldithrix</taxon>
    </lineage>
</organism>
<dbReference type="SMART" id="SM00474">
    <property type="entry name" value="35EXOc"/>
    <property type="match status" value="1"/>
</dbReference>
<dbReference type="FunFam" id="3.40.50.1010:FF:000001">
    <property type="entry name" value="DNA polymerase I"/>
    <property type="match status" value="1"/>
</dbReference>
<dbReference type="GO" id="GO:0003677">
    <property type="term" value="F:DNA binding"/>
    <property type="evidence" value="ECO:0007669"/>
    <property type="project" value="UniProtKB-UniRule"/>
</dbReference>
<dbReference type="SMART" id="SM00482">
    <property type="entry name" value="POLAc"/>
    <property type="match status" value="1"/>
</dbReference>
<dbReference type="PRINTS" id="PR00868">
    <property type="entry name" value="DNAPOLI"/>
</dbReference>
<dbReference type="GO" id="GO:0006261">
    <property type="term" value="P:DNA-templated DNA replication"/>
    <property type="evidence" value="ECO:0007669"/>
    <property type="project" value="UniProtKB-UniRule"/>
</dbReference>
<dbReference type="Gene3D" id="3.40.50.1010">
    <property type="entry name" value="5'-nuclease"/>
    <property type="match status" value="1"/>
</dbReference>
<dbReference type="NCBIfam" id="TIGR00593">
    <property type="entry name" value="pola"/>
    <property type="match status" value="1"/>
</dbReference>
<evidence type="ECO:0000256" key="4">
    <source>
        <dbReference type="ARBA" id="ARBA00022679"/>
    </source>
</evidence>
<reference evidence="20" key="1">
    <citation type="journal article" date="2020" name="mSystems">
        <title>Genome- and Community-Level Interaction Insights into Carbon Utilization and Element Cycling Functions of Hydrothermarchaeota in Hydrothermal Sediment.</title>
        <authorList>
            <person name="Zhou Z."/>
            <person name="Liu Y."/>
            <person name="Xu W."/>
            <person name="Pan J."/>
            <person name="Luo Z.H."/>
            <person name="Li M."/>
        </authorList>
    </citation>
    <scope>NUCLEOTIDE SEQUENCE [LARGE SCALE GENOMIC DNA]</scope>
    <source>
        <strain evidence="20">HyVt-577</strain>
    </source>
</reference>
<dbReference type="FunFam" id="1.10.150.20:FF:000003">
    <property type="entry name" value="DNA polymerase I"/>
    <property type="match status" value="1"/>
</dbReference>
<gene>
    <name evidence="16 20" type="primary">polA</name>
    <name evidence="20" type="ORF">ENK44_11015</name>
</gene>
<evidence type="ECO:0000256" key="16">
    <source>
        <dbReference type="RuleBase" id="RU004460"/>
    </source>
</evidence>
<dbReference type="NCBIfam" id="NF004397">
    <property type="entry name" value="PRK05755.1"/>
    <property type="match status" value="1"/>
</dbReference>
<keyword evidence="8 16" id="KW-0227">DNA damage</keyword>
<dbReference type="FunFam" id="1.20.1060.10:FF:000001">
    <property type="entry name" value="DNA polymerase I"/>
    <property type="match status" value="1"/>
</dbReference>
<dbReference type="Proteomes" id="UP000885779">
    <property type="component" value="Unassembled WGS sequence"/>
</dbReference>
<dbReference type="Gene3D" id="1.10.150.20">
    <property type="entry name" value="5' to 3' exonuclease, C-terminal subdomain"/>
    <property type="match status" value="2"/>
</dbReference>
<evidence type="ECO:0000259" key="19">
    <source>
        <dbReference type="SMART" id="SM00482"/>
    </source>
</evidence>
<evidence type="ECO:0000256" key="7">
    <source>
        <dbReference type="ARBA" id="ARBA00022722"/>
    </source>
</evidence>
<keyword evidence="6 16" id="KW-0235">DNA replication</keyword>
<evidence type="ECO:0000256" key="1">
    <source>
        <dbReference type="ARBA" id="ARBA00007705"/>
    </source>
</evidence>
<dbReference type="InterPro" id="IPR019760">
    <property type="entry name" value="DNA-dir_DNA_pol_A_CS"/>
</dbReference>
<dbReference type="SUPFAM" id="SSF47807">
    <property type="entry name" value="5' to 3' exonuclease, C-terminal subdomain"/>
    <property type="match status" value="1"/>
</dbReference>
<dbReference type="SMART" id="SM00475">
    <property type="entry name" value="53EXOc"/>
    <property type="match status" value="1"/>
</dbReference>
<dbReference type="PANTHER" id="PTHR10133">
    <property type="entry name" value="DNA POLYMERASE I"/>
    <property type="match status" value="1"/>
</dbReference>
<dbReference type="InterPro" id="IPR020045">
    <property type="entry name" value="DNA_polI_H3TH"/>
</dbReference>
<dbReference type="SMART" id="SM00279">
    <property type="entry name" value="HhH2"/>
    <property type="match status" value="1"/>
</dbReference>
<evidence type="ECO:0000256" key="3">
    <source>
        <dbReference type="ARBA" id="ARBA00020311"/>
    </source>
</evidence>
<evidence type="ECO:0000259" key="18">
    <source>
        <dbReference type="SMART" id="SM00475"/>
    </source>
</evidence>
<keyword evidence="10 16" id="KW-0269">Exonuclease</keyword>
<evidence type="ECO:0000256" key="6">
    <source>
        <dbReference type="ARBA" id="ARBA00022705"/>
    </source>
</evidence>
<dbReference type="InterPro" id="IPR002562">
    <property type="entry name" value="3'-5'_exonuclease_dom"/>
</dbReference>
<dbReference type="InterPro" id="IPR001098">
    <property type="entry name" value="DNA-dir_DNA_pol_A_palm_dom"/>
</dbReference>
<evidence type="ECO:0000256" key="2">
    <source>
        <dbReference type="ARBA" id="ARBA00012417"/>
    </source>
</evidence>
<keyword evidence="5 16" id="KW-0548">Nucleotidyltransferase</keyword>
<dbReference type="Pfam" id="PF01612">
    <property type="entry name" value="DNA_pol_A_exo1"/>
    <property type="match status" value="1"/>
</dbReference>
<evidence type="ECO:0000256" key="14">
    <source>
        <dbReference type="ARBA" id="ARBA00049244"/>
    </source>
</evidence>
<dbReference type="Pfam" id="PF00476">
    <property type="entry name" value="DNA_pol_A"/>
    <property type="match status" value="1"/>
</dbReference>
<dbReference type="InterPro" id="IPR036397">
    <property type="entry name" value="RNaseH_sf"/>
</dbReference>
<keyword evidence="7" id="KW-0540">Nuclease</keyword>
<comment type="similarity">
    <text evidence="1 16">Belongs to the DNA polymerase type-A family.</text>
</comment>
<dbReference type="CDD" id="cd09898">
    <property type="entry name" value="H3TH_53EXO"/>
    <property type="match status" value="1"/>
</dbReference>
<dbReference type="InterPro" id="IPR029060">
    <property type="entry name" value="PIN-like_dom_sf"/>
</dbReference>
<keyword evidence="11 16" id="KW-0239">DNA-directed DNA polymerase</keyword>
<dbReference type="EC" id="2.7.7.7" evidence="2 15"/>
<evidence type="ECO:0000256" key="13">
    <source>
        <dbReference type="ARBA" id="ARBA00023204"/>
    </source>
</evidence>
<dbReference type="AlphaFoldDB" id="A0A7V4U1E0"/>
<evidence type="ECO:0000256" key="8">
    <source>
        <dbReference type="ARBA" id="ARBA00022763"/>
    </source>
</evidence>
<evidence type="ECO:0000256" key="12">
    <source>
        <dbReference type="ARBA" id="ARBA00023125"/>
    </source>
</evidence>
<dbReference type="InterPro" id="IPR020046">
    <property type="entry name" value="5-3_exonucl_a-hlix_arch_N"/>
</dbReference>
<name>A0A7V4U1E0_CALAY</name>
<sequence>MSKKLFLIDGSALYYRSYFAFIRNPLINSKGENTSATFGFLSSLIKLIEDEHPDYLAVIFDTKEPTFRHEIYPQYKATREKMPEEMAQQYPRLVDTLKRLNFVVMDQEGYEADDIIGSLAKKFASPELDVYIVSGDKDMAQLVNDHVFLYNPGKGNQPAEVLDAAAVKDKMGIEPKQIVDWLALMGDSSDNIPGVPKVGKVTAVKLLNAFGSLEKLYESIDQLKEGAVKDNLVACEEQTGLARQLAAIHSDMDLAVKLEDLKFRIWDADEAEKVMNELEFRRLADRMKAIARGEGALEELSHHDESAVHYELIDTLEGVEKLARQLEQQQAFVFDLETDSLDFMQARIAGIALSWKEKEGWYIPIEHPDYHLPQDQVFELLGSVFANPKKKKIAQNIKFDAAILQRHGVEIKGLYFDTMIAAYLINPGGQHKLDKLSEKYLNYEMIHIGELIGTGRKQKKMTDIPALEVVRYAAEDADITFRLYNVLRPKIHEMGMDDLFYNLEMPLVEVLMGMEEHGVRLDTRLLRELSEKLGKQADELEQSIYRDAGEEFNLNSPQQLGPILFDKLEIHKELNLRKPPKTKTGQYSTAESILERYAAHPIIDRILSYRKLVKLKNTYLDALPQLVNPQTGRVHTSYNQTVAATGRLSSSNPNLQNIPIRTEIGREIRKAFIASDENSVILSADYSQIELRIMAHLSQDENMIESFRQNLDIHAATAAQIFDIPLDQVTSDHRRKAKEINFGIIYGMSRYGLAARLDISVDEAEEFIIDYFATYPKIKLYMEAAIKMARDKGYVETMLHRRRYLPEIKSTNRQIREFAERTAINTPIQGSAADLIKKAMIEVHRFMKNEETPAQMLLQVHDELVFEVRESAAEAFAHKVRGIMAGAFKLRVPIVVDSGIGKNWLEAHE</sequence>
<dbReference type="GO" id="GO:0006302">
    <property type="term" value="P:double-strand break repair"/>
    <property type="evidence" value="ECO:0007669"/>
    <property type="project" value="TreeGrafter"/>
</dbReference>
<keyword evidence="4 16" id="KW-0808">Transferase</keyword>
<protein>
    <recommendedName>
        <fullName evidence="3 15">DNA polymerase I</fullName>
        <ecNumber evidence="2 15">2.7.7.7</ecNumber>
    </recommendedName>
</protein>
<dbReference type="InterPro" id="IPR002421">
    <property type="entry name" value="5-3_exonuclease"/>
</dbReference>
<dbReference type="GO" id="GO:0008409">
    <property type="term" value="F:5'-3' exonuclease activity"/>
    <property type="evidence" value="ECO:0007669"/>
    <property type="project" value="UniProtKB-UniRule"/>
</dbReference>
<evidence type="ECO:0000256" key="9">
    <source>
        <dbReference type="ARBA" id="ARBA00022801"/>
    </source>
</evidence>
<evidence type="ECO:0000259" key="17">
    <source>
        <dbReference type="SMART" id="SM00474"/>
    </source>
</evidence>
<dbReference type="SUPFAM" id="SSF53098">
    <property type="entry name" value="Ribonuclease H-like"/>
    <property type="match status" value="1"/>
</dbReference>
<evidence type="ECO:0000256" key="5">
    <source>
        <dbReference type="ARBA" id="ARBA00022695"/>
    </source>
</evidence>
<dbReference type="Pfam" id="PF02739">
    <property type="entry name" value="5_3_exonuc_N"/>
    <property type="match status" value="1"/>
</dbReference>